<evidence type="ECO:0000259" key="1">
    <source>
        <dbReference type="Pfam" id="PF19631"/>
    </source>
</evidence>
<dbReference type="OrthoDB" id="3377019at2"/>
<sequence length="170" mass="17458">MEITDTGVSVDSLIDAVKAAVKEAGISAGDAGRALRVVSIQLNLNAVATTTAGAKLEFKIPFIGMNVKLGGASTTKNTHTIDVTLVPPDLAPGHEIRDGGVDAVLVEAIETILALVDRAAGGDDPFVLKESTVELSFAITETGSISLGVDRDAADEVTHKLKITLGAVAR</sequence>
<dbReference type="Proteomes" id="UP000027345">
    <property type="component" value="Unassembled WGS sequence"/>
</dbReference>
<reference evidence="2 3" key="1">
    <citation type="submission" date="2014-05" db="EMBL/GenBank/DDBJ databases">
        <title>Draft genome sequence of Amycolatopsis rifamycinica DSM 46095.</title>
        <authorList>
            <person name="Lal R."/>
            <person name="Saxena A."/>
            <person name="Kumari R."/>
            <person name="Mukherjee U."/>
            <person name="Singh P."/>
            <person name="Sangwan N."/>
            <person name="Mahato N.K."/>
        </authorList>
    </citation>
    <scope>NUCLEOTIDE SEQUENCE [LARGE SCALE GENOMIC DNA]</scope>
    <source>
        <strain evidence="2 3">DSM 46095</strain>
    </source>
</reference>
<dbReference type="eggNOG" id="ENOG50345VC">
    <property type="taxonomic scope" value="Bacteria"/>
</dbReference>
<evidence type="ECO:0000313" key="2">
    <source>
        <dbReference type="EMBL" id="KDN17602.1"/>
    </source>
</evidence>
<comment type="caution">
    <text evidence="2">The sequence shown here is derived from an EMBL/GenBank/DDBJ whole genome shotgun (WGS) entry which is preliminary data.</text>
</comment>
<keyword evidence="3" id="KW-1185">Reference proteome</keyword>
<dbReference type="InterPro" id="IPR045608">
    <property type="entry name" value="Trypco2"/>
</dbReference>
<feature type="domain" description="Trypsin-co-occurring" evidence="1">
    <location>
        <begin position="9"/>
        <end position="87"/>
    </location>
</feature>
<evidence type="ECO:0000313" key="3">
    <source>
        <dbReference type="Proteomes" id="UP000027345"/>
    </source>
</evidence>
<gene>
    <name evidence="2" type="ORF">DV20_35335</name>
</gene>
<dbReference type="Pfam" id="PF19631">
    <property type="entry name" value="Trypco2"/>
    <property type="match status" value="1"/>
</dbReference>
<proteinExistence type="predicted"/>
<name>A0A066TVL1_9PSEU</name>
<dbReference type="EMBL" id="JMQI01000071">
    <property type="protein sequence ID" value="KDN17602.1"/>
    <property type="molecule type" value="Genomic_DNA"/>
</dbReference>
<dbReference type="RefSeq" id="WP_043787464.1">
    <property type="nucleotide sequence ID" value="NZ_JMQI01000071.1"/>
</dbReference>
<dbReference type="AlphaFoldDB" id="A0A066TVL1"/>
<accession>A0A066TVL1</accession>
<dbReference type="STRING" id="287986.DV20_35335"/>
<protein>
    <recommendedName>
        <fullName evidence="1">Trypsin-co-occurring domain-containing protein</fullName>
    </recommendedName>
</protein>
<organism evidence="2 3">
    <name type="scientific">Amycolatopsis rifamycinica</name>
    <dbReference type="NCBI Taxonomy" id="287986"/>
    <lineage>
        <taxon>Bacteria</taxon>
        <taxon>Bacillati</taxon>
        <taxon>Actinomycetota</taxon>
        <taxon>Actinomycetes</taxon>
        <taxon>Pseudonocardiales</taxon>
        <taxon>Pseudonocardiaceae</taxon>
        <taxon>Amycolatopsis</taxon>
    </lineage>
</organism>